<proteinExistence type="predicted"/>
<organism evidence="7">
    <name type="scientific">hydrothermal vent metagenome</name>
    <dbReference type="NCBI Taxonomy" id="652676"/>
    <lineage>
        <taxon>unclassified sequences</taxon>
        <taxon>metagenomes</taxon>
        <taxon>ecological metagenomes</taxon>
    </lineage>
</organism>
<keyword evidence="5 6" id="KW-0472">Membrane</keyword>
<evidence type="ECO:0000256" key="5">
    <source>
        <dbReference type="ARBA" id="ARBA00023136"/>
    </source>
</evidence>
<feature type="transmembrane region" description="Helical" evidence="6">
    <location>
        <begin position="160"/>
        <end position="180"/>
    </location>
</feature>
<dbReference type="PANTHER" id="PTHR30213">
    <property type="entry name" value="INNER MEMBRANE PROTEIN YHJD"/>
    <property type="match status" value="1"/>
</dbReference>
<evidence type="ECO:0000256" key="6">
    <source>
        <dbReference type="SAM" id="Phobius"/>
    </source>
</evidence>
<dbReference type="Pfam" id="PF03631">
    <property type="entry name" value="Virul_fac_BrkB"/>
    <property type="match status" value="1"/>
</dbReference>
<feature type="transmembrane region" description="Helical" evidence="6">
    <location>
        <begin position="82"/>
        <end position="102"/>
    </location>
</feature>
<dbReference type="PANTHER" id="PTHR30213:SF0">
    <property type="entry name" value="UPF0761 MEMBRANE PROTEIN YIHY"/>
    <property type="match status" value="1"/>
</dbReference>
<dbReference type="AlphaFoldDB" id="A0A1W1DMJ3"/>
<evidence type="ECO:0000313" key="7">
    <source>
        <dbReference type="EMBL" id="SFV82734.1"/>
    </source>
</evidence>
<feature type="transmembrane region" description="Helical" evidence="6">
    <location>
        <begin position="122"/>
        <end position="148"/>
    </location>
</feature>
<keyword evidence="4 6" id="KW-1133">Transmembrane helix</keyword>
<dbReference type="EMBL" id="FPHT01000262">
    <property type="protein sequence ID" value="SFV82734.1"/>
    <property type="molecule type" value="Genomic_DNA"/>
</dbReference>
<gene>
    <name evidence="7" type="ORF">MNB_SUP05-12-1101</name>
</gene>
<name>A0A1W1DMJ3_9ZZZZ</name>
<keyword evidence="2" id="KW-1003">Cell membrane</keyword>
<sequence length="263" mass="29912">MITAVLKRFVKRQGFDSAAILSFDTLFAVVPGLALGLSVFSLSPYFADFQQHLEQFLFTQLLPQNYDAAKDYIQQFITHAQALKGLTSGFLLFAVILLLYEVDKRVNLMWHDAHHRHWMKGLVSYLFVLFLGPIFVGASLFFSSYVMALELFNQLPMAGYAPFFTPFILSSLGFAILYYAVPLESVRFSNALKAGVIAAIGLEVIKYAMFAYIQYFPIYELIYGTLSILLLVMLWVYLAWIIVLLGASFCYCFENKELVKLDN</sequence>
<accession>A0A1W1DMJ3</accession>
<evidence type="ECO:0000256" key="3">
    <source>
        <dbReference type="ARBA" id="ARBA00022692"/>
    </source>
</evidence>
<feature type="transmembrane region" description="Helical" evidence="6">
    <location>
        <begin position="221"/>
        <end position="253"/>
    </location>
</feature>
<feature type="transmembrane region" description="Helical" evidence="6">
    <location>
        <begin position="21"/>
        <end position="47"/>
    </location>
</feature>
<reference evidence="7" key="1">
    <citation type="submission" date="2016-10" db="EMBL/GenBank/DDBJ databases">
        <authorList>
            <person name="de Groot N.N."/>
        </authorList>
    </citation>
    <scope>NUCLEOTIDE SEQUENCE</scope>
</reference>
<evidence type="ECO:0000256" key="4">
    <source>
        <dbReference type="ARBA" id="ARBA00022989"/>
    </source>
</evidence>
<protein>
    <submittedName>
        <fullName evidence="7">Inner membrane protein YihY, formerly thought to be RNase BN</fullName>
    </submittedName>
</protein>
<comment type="subcellular location">
    <subcellularLocation>
        <location evidence="1">Cell membrane</location>
        <topology evidence="1">Multi-pass membrane protein</topology>
    </subcellularLocation>
</comment>
<dbReference type="PIRSF" id="PIRSF035875">
    <property type="entry name" value="RNase_BN"/>
    <property type="match status" value="1"/>
</dbReference>
<feature type="transmembrane region" description="Helical" evidence="6">
    <location>
        <begin position="192"/>
        <end position="215"/>
    </location>
</feature>
<evidence type="ECO:0000256" key="1">
    <source>
        <dbReference type="ARBA" id="ARBA00004651"/>
    </source>
</evidence>
<dbReference type="NCBIfam" id="TIGR00765">
    <property type="entry name" value="yihY_not_rbn"/>
    <property type="match status" value="1"/>
</dbReference>
<keyword evidence="3 6" id="KW-0812">Transmembrane</keyword>
<dbReference type="InterPro" id="IPR017039">
    <property type="entry name" value="Virul_fac_BrkB"/>
</dbReference>
<dbReference type="GO" id="GO:0005886">
    <property type="term" value="C:plasma membrane"/>
    <property type="evidence" value="ECO:0007669"/>
    <property type="project" value="UniProtKB-SubCell"/>
</dbReference>
<evidence type="ECO:0000256" key="2">
    <source>
        <dbReference type="ARBA" id="ARBA00022475"/>
    </source>
</evidence>